<dbReference type="EMBL" id="JAPEIS010000013">
    <property type="protein sequence ID" value="KAJ8060724.1"/>
    <property type="molecule type" value="Genomic_DNA"/>
</dbReference>
<reference evidence="1" key="1">
    <citation type="submission" date="2022-11" db="EMBL/GenBank/DDBJ databases">
        <title>Genome Resource of Sclerotinia nivalis Strain SnTB1, a Plant Pathogen Isolated from American Ginseng.</title>
        <authorList>
            <person name="Fan S."/>
        </authorList>
    </citation>
    <scope>NUCLEOTIDE SEQUENCE</scope>
    <source>
        <strain evidence="1">SnTB1</strain>
    </source>
</reference>
<accession>A0A9X0DFB3</accession>
<evidence type="ECO:0000313" key="1">
    <source>
        <dbReference type="EMBL" id="KAJ8060724.1"/>
    </source>
</evidence>
<keyword evidence="2" id="KW-1185">Reference proteome</keyword>
<gene>
    <name evidence="1" type="ORF">OCU04_011028</name>
</gene>
<evidence type="ECO:0000313" key="2">
    <source>
        <dbReference type="Proteomes" id="UP001152300"/>
    </source>
</evidence>
<dbReference type="AlphaFoldDB" id="A0A9X0DFB3"/>
<organism evidence="1 2">
    <name type="scientific">Sclerotinia nivalis</name>
    <dbReference type="NCBI Taxonomy" id="352851"/>
    <lineage>
        <taxon>Eukaryota</taxon>
        <taxon>Fungi</taxon>
        <taxon>Dikarya</taxon>
        <taxon>Ascomycota</taxon>
        <taxon>Pezizomycotina</taxon>
        <taxon>Leotiomycetes</taxon>
        <taxon>Helotiales</taxon>
        <taxon>Sclerotiniaceae</taxon>
        <taxon>Sclerotinia</taxon>
    </lineage>
</organism>
<protein>
    <submittedName>
        <fullName evidence="1">Uncharacterized protein</fullName>
    </submittedName>
</protein>
<dbReference type="OrthoDB" id="3517320at2759"/>
<proteinExistence type="predicted"/>
<sequence length="426" mass="49122">MSDVPGLGSNLRPWPEADAARHGEVPQLVLPLGPSWSSPLSIYIHAQFRSDDFWTLHAKKYGLHHPMKAIGYTQTITIEDDYSEAIDYQYKVILPSNFDGYLSPVSVISPTKYGFSKPSKRTFAEYLSLDQNGRANRRVTLQHRLDRFLKSFKDVHTTMRQQSKMLMDSAWTFAHVASEDPENENPDSDDENEHQDKMDEWFDKMNAARKPLTESLDAALQNFDFCVYRFIVWEKAVKSSLYLNKYHDLQKYHRAELECWAADLLKLIQSLTAATGEDPGVSRYYSNSTDQFWTSRTKLSSQNDYATAVAENEAQTQRNQIDLDAKFEKAQMLVDNSEFALCEPLCEQLLYDDLGATLDLWIRGDVFCFLSRCIHLDKKERVRNAKEGRRAFEWLLTTVEMSAEEEQSVLDKLDDIWNNIDSLTQG</sequence>
<dbReference type="Proteomes" id="UP001152300">
    <property type="component" value="Unassembled WGS sequence"/>
</dbReference>
<name>A0A9X0DFB3_9HELO</name>
<comment type="caution">
    <text evidence="1">The sequence shown here is derived from an EMBL/GenBank/DDBJ whole genome shotgun (WGS) entry which is preliminary data.</text>
</comment>